<reference evidence="1 2" key="1">
    <citation type="submission" date="2019-09" db="EMBL/GenBank/DDBJ databases">
        <authorList>
            <person name="Cummings J.R."/>
            <person name="Eaglin Z.M."/>
            <person name="Kluemper A.J."/>
            <person name="Powell E.A."/>
            <person name="Stamm J."/>
            <person name="Thompson S.A."/>
            <person name="Tolsma S."/>
            <person name="Caruso S.M."/>
            <person name="Garlena R.A."/>
            <person name="Russell D.A."/>
            <person name="Pope W.H."/>
            <person name="Jacobs-Se D."/>
            <person name="Hatfull G.F."/>
        </authorList>
    </citation>
    <scope>NUCLEOTIDE SEQUENCE [LARGE SCALE GENOMIC DNA]</scope>
</reference>
<organism evidence="1 2">
    <name type="scientific">Streptomyces phage Daubenski</name>
    <dbReference type="NCBI Taxonomy" id="2653725"/>
    <lineage>
        <taxon>Viruses</taxon>
        <taxon>Duplodnaviria</taxon>
        <taxon>Heunggongvirae</taxon>
        <taxon>Uroviricota</taxon>
        <taxon>Caudoviricetes</taxon>
        <taxon>Stanwilliamsviridae</taxon>
        <taxon>Boydwoodruffvirinae</taxon>
        <taxon>Samistivirus</taxon>
        <taxon>Samistivirus daubenski</taxon>
    </lineage>
</organism>
<dbReference type="GeneID" id="65122948"/>
<gene>
    <name evidence="1" type="primary">234</name>
    <name evidence="1" type="ORF">SEA_DAUBENSKI_239</name>
</gene>
<evidence type="ECO:0000313" key="2">
    <source>
        <dbReference type="Proteomes" id="UP000375470"/>
    </source>
</evidence>
<keyword evidence="2" id="KW-1185">Reference proteome</keyword>
<sequence length="75" mass="8583">MGKYRIHLSLLSGKKIYSDPFPFESDEWTTEQAEEVMEGIMEAVCYGAPLTILVDGIKRNYLNHAIESLWWTDGS</sequence>
<dbReference type="KEGG" id="vg:65122948"/>
<dbReference type="Proteomes" id="UP000375470">
    <property type="component" value="Segment"/>
</dbReference>
<accession>A0A5Q2WDK8</accession>
<evidence type="ECO:0000313" key="1">
    <source>
        <dbReference type="EMBL" id="QGH76506.1"/>
    </source>
</evidence>
<protein>
    <submittedName>
        <fullName evidence="1">Uncharacterized protein</fullName>
    </submittedName>
</protein>
<dbReference type="EMBL" id="MN444876">
    <property type="protein sequence ID" value="QGH76506.1"/>
    <property type="molecule type" value="Genomic_DNA"/>
</dbReference>
<dbReference type="RefSeq" id="YP_010104963.1">
    <property type="nucleotide sequence ID" value="NC_055822.1"/>
</dbReference>
<name>A0A5Q2WDK8_9CAUD</name>
<proteinExistence type="predicted"/>